<evidence type="ECO:0000256" key="7">
    <source>
        <dbReference type="ARBA" id="ARBA00022777"/>
    </source>
</evidence>
<dbReference type="Pfam" id="PF02518">
    <property type="entry name" value="HATPase_c"/>
    <property type="match status" value="1"/>
</dbReference>
<sequence length="452" mass="48939">MRDLWTSFRTRLIAGAVIWIIAGLAVSGFLLSELFRAHVTQQFDDELHGHAAELAALIGVEPDGELILHRRLSDPRFLPKDSGFYWRVESEGGAGIGSPSLAGQRLPMPEPFPPPGTERHVFVEGPSGQLRLVERSVSMPGAPLLRIGIGADQRLLDQVLTHFNWTLFLSLTIIALGLVGAAILQVWFGLRPLSRMRGALAAVRTGRASRLPEDLPSEVLPLAVDLNALLEANLEMLRRARTQAGNLAHALKTPLAILVDEAERLRAAGQTEAADVVSLQCERMRRQIDYQIARARAAALKRAPGVAAEVGVTLEPLVSAMSRLHGRRGVTYKVQCAPGLIVAVDPQDLSEILANILDNAGKWAKSVVQITARGAGEERVEIVIDDDGAGLPPESYEHVFGVGERLDERMPGHGLGLAIVRDLVGLYEGQVELDASPLGGLRVILSFRKLEA</sequence>
<dbReference type="InterPro" id="IPR003594">
    <property type="entry name" value="HATPase_dom"/>
</dbReference>
<keyword evidence="4" id="KW-0597">Phosphoprotein</keyword>
<dbReference type="PROSITE" id="PS50109">
    <property type="entry name" value="HIS_KIN"/>
    <property type="match status" value="1"/>
</dbReference>
<keyword evidence="8 11" id="KW-1133">Transmembrane helix</keyword>
<evidence type="ECO:0000256" key="8">
    <source>
        <dbReference type="ARBA" id="ARBA00022989"/>
    </source>
</evidence>
<feature type="domain" description="HAMP" evidence="13">
    <location>
        <begin position="187"/>
        <end position="238"/>
    </location>
</feature>
<dbReference type="InterPro" id="IPR036890">
    <property type="entry name" value="HATPase_C_sf"/>
</dbReference>
<evidence type="ECO:0000313" key="15">
    <source>
        <dbReference type="Proteomes" id="UP001549110"/>
    </source>
</evidence>
<dbReference type="Gene3D" id="1.10.287.130">
    <property type="match status" value="1"/>
</dbReference>
<evidence type="ECO:0000256" key="3">
    <source>
        <dbReference type="ARBA" id="ARBA00012438"/>
    </source>
</evidence>
<evidence type="ECO:0000259" key="13">
    <source>
        <dbReference type="PROSITE" id="PS50885"/>
    </source>
</evidence>
<reference evidence="14 15" key="1">
    <citation type="submission" date="2024-06" db="EMBL/GenBank/DDBJ databases">
        <title>Genomic Encyclopedia of Type Strains, Phase IV (KMG-IV): sequencing the most valuable type-strain genomes for metagenomic binning, comparative biology and taxonomic classification.</title>
        <authorList>
            <person name="Goeker M."/>
        </authorList>
    </citation>
    <scope>NUCLEOTIDE SEQUENCE [LARGE SCALE GENOMIC DNA]</scope>
    <source>
        <strain evidence="14 15">DSM 17809</strain>
    </source>
</reference>
<dbReference type="InterPro" id="IPR005467">
    <property type="entry name" value="His_kinase_dom"/>
</dbReference>
<accession>A0ABV2EMD1</accession>
<organism evidence="14 15">
    <name type="scientific">Phenylobacterium koreense</name>
    <dbReference type="NCBI Taxonomy" id="266125"/>
    <lineage>
        <taxon>Bacteria</taxon>
        <taxon>Pseudomonadati</taxon>
        <taxon>Pseudomonadota</taxon>
        <taxon>Alphaproteobacteria</taxon>
        <taxon>Caulobacterales</taxon>
        <taxon>Caulobacteraceae</taxon>
        <taxon>Phenylobacterium</taxon>
    </lineage>
</organism>
<evidence type="ECO:0000256" key="5">
    <source>
        <dbReference type="ARBA" id="ARBA00022679"/>
    </source>
</evidence>
<comment type="caution">
    <text evidence="14">The sequence shown here is derived from an EMBL/GenBank/DDBJ whole genome shotgun (WGS) entry which is preliminary data.</text>
</comment>
<dbReference type="InterPro" id="IPR050428">
    <property type="entry name" value="TCS_sensor_his_kinase"/>
</dbReference>
<dbReference type="PRINTS" id="PR00344">
    <property type="entry name" value="BCTRLSENSOR"/>
</dbReference>
<dbReference type="Proteomes" id="UP001549110">
    <property type="component" value="Unassembled WGS sequence"/>
</dbReference>
<keyword evidence="15" id="KW-1185">Reference proteome</keyword>
<evidence type="ECO:0000313" key="14">
    <source>
        <dbReference type="EMBL" id="MET3527501.1"/>
    </source>
</evidence>
<dbReference type="InterPro" id="IPR004358">
    <property type="entry name" value="Sig_transdc_His_kin-like_C"/>
</dbReference>
<dbReference type="EC" id="2.7.13.3" evidence="3"/>
<dbReference type="SMART" id="SM00387">
    <property type="entry name" value="HATPase_c"/>
    <property type="match status" value="1"/>
</dbReference>
<dbReference type="InterPro" id="IPR036097">
    <property type="entry name" value="HisK_dim/P_sf"/>
</dbReference>
<evidence type="ECO:0000256" key="11">
    <source>
        <dbReference type="SAM" id="Phobius"/>
    </source>
</evidence>
<feature type="transmembrane region" description="Helical" evidence="11">
    <location>
        <begin position="12"/>
        <end position="31"/>
    </location>
</feature>
<feature type="transmembrane region" description="Helical" evidence="11">
    <location>
        <begin position="165"/>
        <end position="188"/>
    </location>
</feature>
<proteinExistence type="predicted"/>
<keyword evidence="6 11" id="KW-0812">Transmembrane</keyword>
<comment type="catalytic activity">
    <reaction evidence="1">
        <text>ATP + protein L-histidine = ADP + protein N-phospho-L-histidine.</text>
        <dbReference type="EC" id="2.7.13.3"/>
    </reaction>
</comment>
<dbReference type="PROSITE" id="PS50885">
    <property type="entry name" value="HAMP"/>
    <property type="match status" value="1"/>
</dbReference>
<comment type="subcellular location">
    <subcellularLocation>
        <location evidence="2">Membrane</location>
    </subcellularLocation>
</comment>
<dbReference type="GO" id="GO:0016301">
    <property type="term" value="F:kinase activity"/>
    <property type="evidence" value="ECO:0007669"/>
    <property type="project" value="UniProtKB-KW"/>
</dbReference>
<evidence type="ECO:0000259" key="12">
    <source>
        <dbReference type="PROSITE" id="PS50109"/>
    </source>
</evidence>
<dbReference type="RefSeq" id="WP_331929370.1">
    <property type="nucleotide sequence ID" value="NZ_JBEPLU010000002.1"/>
</dbReference>
<evidence type="ECO:0000256" key="4">
    <source>
        <dbReference type="ARBA" id="ARBA00022553"/>
    </source>
</evidence>
<name>A0ABV2EMD1_9CAUL</name>
<keyword evidence="9" id="KW-0902">Two-component regulatory system</keyword>
<evidence type="ECO:0000256" key="1">
    <source>
        <dbReference type="ARBA" id="ARBA00000085"/>
    </source>
</evidence>
<dbReference type="Gene3D" id="3.30.565.10">
    <property type="entry name" value="Histidine kinase-like ATPase, C-terminal domain"/>
    <property type="match status" value="1"/>
</dbReference>
<evidence type="ECO:0000256" key="6">
    <source>
        <dbReference type="ARBA" id="ARBA00022692"/>
    </source>
</evidence>
<keyword evidence="10 11" id="KW-0472">Membrane</keyword>
<evidence type="ECO:0000256" key="2">
    <source>
        <dbReference type="ARBA" id="ARBA00004370"/>
    </source>
</evidence>
<dbReference type="InterPro" id="IPR003660">
    <property type="entry name" value="HAMP_dom"/>
</dbReference>
<evidence type="ECO:0000256" key="9">
    <source>
        <dbReference type="ARBA" id="ARBA00023012"/>
    </source>
</evidence>
<protein>
    <recommendedName>
        <fullName evidence="3">histidine kinase</fullName>
        <ecNumber evidence="3">2.7.13.3</ecNumber>
    </recommendedName>
</protein>
<dbReference type="SUPFAM" id="SSF47384">
    <property type="entry name" value="Homodimeric domain of signal transducing histidine kinase"/>
    <property type="match status" value="1"/>
</dbReference>
<dbReference type="PANTHER" id="PTHR45436">
    <property type="entry name" value="SENSOR HISTIDINE KINASE YKOH"/>
    <property type="match status" value="1"/>
</dbReference>
<evidence type="ECO:0000256" key="10">
    <source>
        <dbReference type="ARBA" id="ARBA00023136"/>
    </source>
</evidence>
<keyword evidence="7 14" id="KW-0418">Kinase</keyword>
<keyword evidence="5" id="KW-0808">Transferase</keyword>
<feature type="domain" description="Histidine kinase" evidence="12">
    <location>
        <begin position="246"/>
        <end position="451"/>
    </location>
</feature>
<dbReference type="PANTHER" id="PTHR45436:SF5">
    <property type="entry name" value="SENSOR HISTIDINE KINASE TRCS"/>
    <property type="match status" value="1"/>
</dbReference>
<dbReference type="EMBL" id="JBEPLU010000002">
    <property type="protein sequence ID" value="MET3527501.1"/>
    <property type="molecule type" value="Genomic_DNA"/>
</dbReference>
<gene>
    <name evidence="14" type="ORF">ABID41_002619</name>
</gene>
<dbReference type="SUPFAM" id="SSF55874">
    <property type="entry name" value="ATPase domain of HSP90 chaperone/DNA topoisomerase II/histidine kinase"/>
    <property type="match status" value="1"/>
</dbReference>